<dbReference type="Gene3D" id="6.10.250.3150">
    <property type="match status" value="1"/>
</dbReference>
<dbReference type="PANTHER" id="PTHR39160:SF4">
    <property type="entry name" value="RESUSCITATION-PROMOTING FACTOR RPFB"/>
    <property type="match status" value="1"/>
</dbReference>
<dbReference type="InterPro" id="IPR051933">
    <property type="entry name" value="Resuscitation_pf_RpfB"/>
</dbReference>
<keyword evidence="1" id="KW-0732">Signal</keyword>
<feature type="domain" description="3D" evidence="3">
    <location>
        <begin position="278"/>
        <end position="337"/>
    </location>
</feature>
<evidence type="ECO:0000259" key="3">
    <source>
        <dbReference type="Pfam" id="PF06725"/>
    </source>
</evidence>
<feature type="coiled-coil region" evidence="2">
    <location>
        <begin position="9"/>
        <end position="36"/>
    </location>
</feature>
<protein>
    <recommendedName>
        <fullName evidence="3">3D domain-containing protein</fullName>
    </recommendedName>
</protein>
<comment type="caution">
    <text evidence="4">The sequence shown here is derived from an EMBL/GenBank/DDBJ whole genome shotgun (WGS) entry which is preliminary data.</text>
</comment>
<dbReference type="GO" id="GO:0004553">
    <property type="term" value="F:hydrolase activity, hydrolyzing O-glycosyl compounds"/>
    <property type="evidence" value="ECO:0007669"/>
    <property type="project" value="InterPro"/>
</dbReference>
<evidence type="ECO:0000256" key="1">
    <source>
        <dbReference type="ARBA" id="ARBA00022729"/>
    </source>
</evidence>
<dbReference type="Pfam" id="PF06725">
    <property type="entry name" value="3D"/>
    <property type="match status" value="1"/>
</dbReference>
<name>A0A6A0BDD8_9LACT</name>
<dbReference type="GO" id="GO:0009254">
    <property type="term" value="P:peptidoglycan turnover"/>
    <property type="evidence" value="ECO:0007669"/>
    <property type="project" value="InterPro"/>
</dbReference>
<gene>
    <name evidence="4" type="primary">yuaE</name>
    <name evidence="4" type="ORF">Hs30E_09090</name>
</gene>
<dbReference type="Gene3D" id="2.40.40.10">
    <property type="entry name" value="RlpA-like domain"/>
    <property type="match status" value="1"/>
</dbReference>
<dbReference type="EMBL" id="BLLI01000021">
    <property type="protein sequence ID" value="GFH42358.1"/>
    <property type="molecule type" value="Genomic_DNA"/>
</dbReference>
<keyword evidence="2" id="KW-0175">Coiled coil</keyword>
<reference evidence="4 5" key="1">
    <citation type="submission" date="2020-02" db="EMBL/GenBank/DDBJ databases">
        <title>Draft genome sequence of Lactococcus sp. Hs30E4-3.</title>
        <authorList>
            <person name="Noda S."/>
            <person name="Yuki M."/>
            <person name="Ohkuma M."/>
        </authorList>
    </citation>
    <scope>NUCLEOTIDE SEQUENCE [LARGE SCALE GENOMIC DNA]</scope>
    <source>
        <strain evidence="4 5">Hs30E4-3</strain>
    </source>
</reference>
<dbReference type="AlphaFoldDB" id="A0A6A0BDD8"/>
<evidence type="ECO:0000313" key="4">
    <source>
        <dbReference type="EMBL" id="GFH42358.1"/>
    </source>
</evidence>
<feature type="coiled-coil region" evidence="2">
    <location>
        <begin position="122"/>
        <end position="209"/>
    </location>
</feature>
<dbReference type="CDD" id="cd22786">
    <property type="entry name" value="DPBB_YuiC-like"/>
    <property type="match status" value="1"/>
</dbReference>
<proteinExistence type="predicted"/>
<dbReference type="Proteomes" id="UP000480303">
    <property type="component" value="Unassembled WGS sequence"/>
</dbReference>
<organism evidence="4 5">
    <name type="scientific">Pseudolactococcus hodotermopsidis</name>
    <dbReference type="NCBI Taxonomy" id="2709157"/>
    <lineage>
        <taxon>Bacteria</taxon>
        <taxon>Bacillati</taxon>
        <taxon>Bacillota</taxon>
        <taxon>Bacilli</taxon>
        <taxon>Lactobacillales</taxon>
        <taxon>Streptococcaceae</taxon>
        <taxon>Pseudolactococcus</taxon>
    </lineage>
</organism>
<dbReference type="GO" id="GO:0019867">
    <property type="term" value="C:outer membrane"/>
    <property type="evidence" value="ECO:0007669"/>
    <property type="project" value="InterPro"/>
</dbReference>
<evidence type="ECO:0000256" key="2">
    <source>
        <dbReference type="SAM" id="Coils"/>
    </source>
</evidence>
<dbReference type="InterPro" id="IPR010611">
    <property type="entry name" value="3D_dom"/>
</dbReference>
<sequence>MPTVVAEDKKNYENEIKAAQANATEVELELETTLAAVNAVYQKAYASKQEVVDGQAKIAEISESIIATELEMREREAIMAKQMRQVQLEGTQSDFITTIIASKNLSEMITHVTSLRAYRKMQNEKLVALDETKDELDKLKTQLQAQQTQLEKNQARYDDEYAELESKMATLKLQIAENQAQIVSLATAKAAEEKRLADETARLAALEIAEPKQPVLTKPVDKPLLVPEHETDDFDDNFLSSSNTMTVSTTGYSSDGLDAMTPGHITATGINLWLNPMCVAVDPTVISLGSMVEVPGYGIAIAGDTGGAIKGYKIDLHFKTTKQAIKWGRKTVTINVLG</sequence>
<dbReference type="SUPFAM" id="SSF50685">
    <property type="entry name" value="Barwin-like endoglucanases"/>
    <property type="match status" value="1"/>
</dbReference>
<dbReference type="InterPro" id="IPR036908">
    <property type="entry name" value="RlpA-like_sf"/>
</dbReference>
<dbReference type="PANTHER" id="PTHR39160">
    <property type="entry name" value="CELL WALL-BINDING PROTEIN YOCH"/>
    <property type="match status" value="1"/>
</dbReference>
<keyword evidence="5" id="KW-1185">Reference proteome</keyword>
<evidence type="ECO:0000313" key="5">
    <source>
        <dbReference type="Proteomes" id="UP000480303"/>
    </source>
</evidence>
<accession>A0A6A0BDD8</accession>